<feature type="transmembrane region" description="Helical" evidence="9">
    <location>
        <begin position="36"/>
        <end position="55"/>
    </location>
</feature>
<dbReference type="PROSITE" id="PS50109">
    <property type="entry name" value="HIS_KIN"/>
    <property type="match status" value="1"/>
</dbReference>
<feature type="transmembrane region" description="Helical" evidence="9">
    <location>
        <begin position="98"/>
        <end position="120"/>
    </location>
</feature>
<dbReference type="Pfam" id="PF02518">
    <property type="entry name" value="HATPase_c"/>
    <property type="match status" value="1"/>
</dbReference>
<sequence>MVSPTSLLPLAYVCGGLVPLVLVPHTLRHWEKPGSTGLLVALGGLTIWSIAYGLAVTTSAYGQVLVLGSIVILGSQLAAVGYLFVALEYTDAVELGRVLVGGFTAFVLLVFVVSVTDPAHGLLWGETDRPVVDTTASQPLATGTILFTMAIGAVAVLVLVVDTVTATGAQRTQSLALVGAGLPTLAISVADVYVIDAYVHSLLPFGVLTSVVALWWALFRADFLEVVPIGRKRIVEEMDDAAVVIDCDGRVVECNPAARTLTGVADTDAGTPAEEFFAEFTDAVDQLTDQQSVETEISIDCDGNRRTFHRKTSPLEESRTDRSAGRLIVLREITELKRRERELERRESELEFLQQLLSRVLRHNVRNDLSVVRGYASMIEDETDGTVADRAATIVDKSDGLLETSKKAWAMQRIVESDCEAEPLDLAQTVRSLVDEYRSAHARARIAFDVPDRCLVVVDPQLERAIDALLENALIHHDGTSPTVAVRLEAVDGRVVVTIEDDGPGIPDDELAVLDRGEETPLHHTSGVGLWMAHWIVERSAASIDFESDPGGTTVSITVPADRTHWTDRNGQNVDARHVDSAGVPDPRFV</sequence>
<keyword evidence="6" id="KW-0067">ATP-binding</keyword>
<dbReference type="PROSITE" id="PS50112">
    <property type="entry name" value="PAS"/>
    <property type="match status" value="1"/>
</dbReference>
<accession>A0A2Z2HVZ4</accession>
<keyword evidence="4" id="KW-0547">Nucleotide-binding</keyword>
<gene>
    <name evidence="12" type="ORF">B1756_17815</name>
</gene>
<dbReference type="EC" id="2.7.13.3" evidence="2"/>
<feature type="transmembrane region" description="Helical" evidence="9">
    <location>
        <begin position="61"/>
        <end position="86"/>
    </location>
</feature>
<dbReference type="RefSeq" id="WP_086889764.1">
    <property type="nucleotide sequence ID" value="NZ_CP019893.1"/>
</dbReference>
<dbReference type="InterPro" id="IPR035965">
    <property type="entry name" value="PAS-like_dom_sf"/>
</dbReference>
<dbReference type="InterPro" id="IPR005467">
    <property type="entry name" value="His_kinase_dom"/>
</dbReference>
<evidence type="ECO:0000313" key="13">
    <source>
        <dbReference type="Proteomes" id="UP000250088"/>
    </source>
</evidence>
<dbReference type="SUPFAM" id="SSF55785">
    <property type="entry name" value="PYP-like sensor domain (PAS domain)"/>
    <property type="match status" value="1"/>
</dbReference>
<keyword evidence="9" id="KW-0472">Membrane</keyword>
<keyword evidence="7" id="KW-0175">Coiled coil</keyword>
<dbReference type="Pfam" id="PF16927">
    <property type="entry name" value="HisKA_7TM"/>
    <property type="match status" value="1"/>
</dbReference>
<feature type="domain" description="PAS" evidence="11">
    <location>
        <begin position="232"/>
        <end position="268"/>
    </location>
</feature>
<feature type="coiled-coil region" evidence="7">
    <location>
        <begin position="326"/>
        <end position="356"/>
    </location>
</feature>
<proteinExistence type="predicted"/>
<dbReference type="CDD" id="cd00130">
    <property type="entry name" value="PAS"/>
    <property type="match status" value="1"/>
</dbReference>
<dbReference type="GO" id="GO:0004673">
    <property type="term" value="F:protein histidine kinase activity"/>
    <property type="evidence" value="ECO:0007669"/>
    <property type="project" value="UniProtKB-EC"/>
</dbReference>
<evidence type="ECO:0000256" key="6">
    <source>
        <dbReference type="ARBA" id="ARBA00022840"/>
    </source>
</evidence>
<evidence type="ECO:0000256" key="1">
    <source>
        <dbReference type="ARBA" id="ARBA00000085"/>
    </source>
</evidence>
<comment type="catalytic activity">
    <reaction evidence="1">
        <text>ATP + protein L-histidine = ADP + protein N-phospho-L-histidine.</text>
        <dbReference type="EC" id="2.7.13.3"/>
    </reaction>
</comment>
<feature type="transmembrane region" description="Helical" evidence="9">
    <location>
        <begin position="140"/>
        <end position="162"/>
    </location>
</feature>
<evidence type="ECO:0000313" key="12">
    <source>
        <dbReference type="EMBL" id="ARS91392.1"/>
    </source>
</evidence>
<feature type="domain" description="Histidine kinase" evidence="10">
    <location>
        <begin position="360"/>
        <end position="563"/>
    </location>
</feature>
<dbReference type="PANTHER" id="PTHR44936:SF10">
    <property type="entry name" value="SENSOR PROTEIN RSTB"/>
    <property type="match status" value="1"/>
</dbReference>
<feature type="transmembrane region" description="Helical" evidence="9">
    <location>
        <begin position="6"/>
        <end position="24"/>
    </location>
</feature>
<keyword evidence="5" id="KW-0418">Kinase</keyword>
<dbReference type="SUPFAM" id="SSF55874">
    <property type="entry name" value="ATPase domain of HSP90 chaperone/DNA topoisomerase II/histidine kinase"/>
    <property type="match status" value="1"/>
</dbReference>
<dbReference type="AlphaFoldDB" id="A0A2Z2HVZ4"/>
<dbReference type="InterPro" id="IPR013656">
    <property type="entry name" value="PAS_4"/>
</dbReference>
<feature type="region of interest" description="Disordered" evidence="8">
    <location>
        <begin position="565"/>
        <end position="590"/>
    </location>
</feature>
<evidence type="ECO:0000256" key="2">
    <source>
        <dbReference type="ARBA" id="ARBA00012438"/>
    </source>
</evidence>
<protein>
    <recommendedName>
        <fullName evidence="2">histidine kinase</fullName>
        <ecNumber evidence="2">2.7.13.3</ecNumber>
    </recommendedName>
</protein>
<dbReference type="Pfam" id="PF08448">
    <property type="entry name" value="PAS_4"/>
    <property type="match status" value="1"/>
</dbReference>
<name>A0A2Z2HVZ4_9EURY</name>
<evidence type="ECO:0000256" key="3">
    <source>
        <dbReference type="ARBA" id="ARBA00022679"/>
    </source>
</evidence>
<dbReference type="GO" id="GO:0005524">
    <property type="term" value="F:ATP binding"/>
    <property type="evidence" value="ECO:0007669"/>
    <property type="project" value="UniProtKB-KW"/>
</dbReference>
<dbReference type="InterPro" id="IPR004358">
    <property type="entry name" value="Sig_transdc_His_kin-like_C"/>
</dbReference>
<dbReference type="InterPro" id="IPR036890">
    <property type="entry name" value="HATPase_C_sf"/>
</dbReference>
<dbReference type="Gene3D" id="3.30.450.20">
    <property type="entry name" value="PAS domain"/>
    <property type="match status" value="1"/>
</dbReference>
<evidence type="ECO:0000256" key="5">
    <source>
        <dbReference type="ARBA" id="ARBA00022777"/>
    </source>
</evidence>
<dbReference type="PANTHER" id="PTHR44936">
    <property type="entry name" value="SENSOR PROTEIN CREC"/>
    <property type="match status" value="1"/>
</dbReference>
<dbReference type="InterPro" id="IPR003594">
    <property type="entry name" value="HATPase_dom"/>
</dbReference>
<dbReference type="SMART" id="SM00387">
    <property type="entry name" value="HATPase_c"/>
    <property type="match status" value="1"/>
</dbReference>
<dbReference type="InterPro" id="IPR050980">
    <property type="entry name" value="2C_sensor_his_kinase"/>
</dbReference>
<dbReference type="Proteomes" id="UP000250088">
    <property type="component" value="Chromosome"/>
</dbReference>
<dbReference type="GeneID" id="32895970"/>
<reference evidence="13" key="1">
    <citation type="submission" date="2017-02" db="EMBL/GenBank/DDBJ databases">
        <title>Natronthermophilus aegyptiacus gen. nov.,sp. nov., an aerobic, extremely halophilic alkalithermophilic archaeon isolated from the athalassohaline Wadi An Natrun, Egypt.</title>
        <authorList>
            <person name="Zhao B."/>
        </authorList>
    </citation>
    <scope>NUCLEOTIDE SEQUENCE [LARGE SCALE GENOMIC DNA]</scope>
    <source>
        <strain evidence="13">JW/NM-HA 15</strain>
    </source>
</reference>
<evidence type="ECO:0000256" key="8">
    <source>
        <dbReference type="SAM" id="MobiDB-lite"/>
    </source>
</evidence>
<evidence type="ECO:0000256" key="7">
    <source>
        <dbReference type="SAM" id="Coils"/>
    </source>
</evidence>
<organism evidence="12 13">
    <name type="scientific">Natrarchaeobaculum aegyptiacum</name>
    <dbReference type="NCBI Taxonomy" id="745377"/>
    <lineage>
        <taxon>Archaea</taxon>
        <taxon>Methanobacteriati</taxon>
        <taxon>Methanobacteriota</taxon>
        <taxon>Stenosarchaea group</taxon>
        <taxon>Halobacteria</taxon>
        <taxon>Halobacteriales</taxon>
        <taxon>Natrialbaceae</taxon>
        <taxon>Natrarchaeobaculum</taxon>
    </lineage>
</organism>
<keyword evidence="13" id="KW-1185">Reference proteome</keyword>
<dbReference type="PRINTS" id="PR00344">
    <property type="entry name" value="BCTRLSENSOR"/>
</dbReference>
<dbReference type="InterPro" id="IPR031621">
    <property type="entry name" value="HisKA_7TM"/>
</dbReference>
<keyword evidence="3" id="KW-0808">Transferase</keyword>
<evidence type="ECO:0000256" key="4">
    <source>
        <dbReference type="ARBA" id="ARBA00022741"/>
    </source>
</evidence>
<keyword evidence="9" id="KW-1133">Transmembrane helix</keyword>
<dbReference type="CDD" id="cd00075">
    <property type="entry name" value="HATPase"/>
    <property type="match status" value="1"/>
</dbReference>
<dbReference type="OrthoDB" id="237703at2157"/>
<dbReference type="NCBIfam" id="TIGR00229">
    <property type="entry name" value="sensory_box"/>
    <property type="match status" value="1"/>
</dbReference>
<dbReference type="KEGG" id="naj:B1756_17815"/>
<evidence type="ECO:0000256" key="9">
    <source>
        <dbReference type="SAM" id="Phobius"/>
    </source>
</evidence>
<dbReference type="EMBL" id="CP019893">
    <property type="protein sequence ID" value="ARS91392.1"/>
    <property type="molecule type" value="Genomic_DNA"/>
</dbReference>
<dbReference type="InterPro" id="IPR000014">
    <property type="entry name" value="PAS"/>
</dbReference>
<keyword evidence="9" id="KW-0812">Transmembrane</keyword>
<evidence type="ECO:0000259" key="10">
    <source>
        <dbReference type="PROSITE" id="PS50109"/>
    </source>
</evidence>
<dbReference type="Gene3D" id="3.30.565.10">
    <property type="entry name" value="Histidine kinase-like ATPase, C-terminal domain"/>
    <property type="match status" value="1"/>
</dbReference>
<feature type="transmembrane region" description="Helical" evidence="9">
    <location>
        <begin position="201"/>
        <end position="219"/>
    </location>
</feature>
<evidence type="ECO:0000259" key="11">
    <source>
        <dbReference type="PROSITE" id="PS50112"/>
    </source>
</evidence>